<dbReference type="PANTHER" id="PTHR16222:SF12">
    <property type="entry name" value="ADP-RIBOSYLGLYCOHYDROLASE-RELATED"/>
    <property type="match status" value="1"/>
</dbReference>
<proteinExistence type="predicted"/>
<dbReference type="EMBL" id="JBHLVZ010000069">
    <property type="protein sequence ID" value="MFC0387773.1"/>
    <property type="molecule type" value="Genomic_DNA"/>
</dbReference>
<dbReference type="SUPFAM" id="SSF101478">
    <property type="entry name" value="ADP-ribosylglycohydrolase"/>
    <property type="match status" value="1"/>
</dbReference>
<keyword evidence="2" id="KW-1185">Reference proteome</keyword>
<dbReference type="Gene3D" id="1.10.4080.10">
    <property type="entry name" value="ADP-ribosylation/Crystallin J1"/>
    <property type="match status" value="1"/>
</dbReference>
<dbReference type="InterPro" id="IPR050792">
    <property type="entry name" value="ADP-ribosylglycohydrolase"/>
</dbReference>
<evidence type="ECO:0000313" key="1">
    <source>
        <dbReference type="EMBL" id="MFC0387773.1"/>
    </source>
</evidence>
<gene>
    <name evidence="1" type="ORF">ACFFIC_19830</name>
</gene>
<dbReference type="Proteomes" id="UP001589789">
    <property type="component" value="Unassembled WGS sequence"/>
</dbReference>
<sequence length="301" mass="31753">MAAPARRDRARGALLGLAVGDALGTTLEFSRRDQHPHHGEMTGGGPFGLEPGQWTDDTSMALALAESLIAHPALDPRDLMERFVAWWREGALSCTGTCFDIGIATRDALSRFRLDGNPFAGSTDPRSAGNGSVMRLAPAVLAARDGAEARRIAVEQGRTTHAAPEALEGCALLADLLRDALAGKGREAVLAPRPWQGEPAVAAIAAGTWRGRPRAAIRSSGYVVHTMEAALWAIEGTTSFEAALVRAVNLGEDADSVGAVTGQLAGALYGLEGIPPRWLEPLAWRDRLIETADRLLDAAGN</sequence>
<name>A0ABV6IVZ6_9PROT</name>
<accession>A0ABV6IVZ6</accession>
<dbReference type="InterPro" id="IPR036705">
    <property type="entry name" value="Ribosyl_crysJ1_sf"/>
</dbReference>
<dbReference type="Pfam" id="PF03747">
    <property type="entry name" value="ADP_ribosyl_GH"/>
    <property type="match status" value="1"/>
</dbReference>
<dbReference type="PANTHER" id="PTHR16222">
    <property type="entry name" value="ADP-RIBOSYLGLYCOHYDROLASE"/>
    <property type="match status" value="1"/>
</dbReference>
<reference evidence="1 2" key="1">
    <citation type="submission" date="2024-09" db="EMBL/GenBank/DDBJ databases">
        <authorList>
            <person name="Sun Q."/>
            <person name="Mori K."/>
        </authorList>
    </citation>
    <scope>NUCLEOTIDE SEQUENCE [LARGE SCALE GENOMIC DNA]</scope>
    <source>
        <strain evidence="1 2">CCM 7468</strain>
    </source>
</reference>
<protein>
    <submittedName>
        <fullName evidence="1">ADP-ribosylglycohydrolase family protein</fullName>
    </submittedName>
</protein>
<dbReference type="InterPro" id="IPR005502">
    <property type="entry name" value="Ribosyl_crysJ1"/>
</dbReference>
<evidence type="ECO:0000313" key="2">
    <source>
        <dbReference type="Proteomes" id="UP001589789"/>
    </source>
</evidence>
<comment type="caution">
    <text evidence="1">The sequence shown here is derived from an EMBL/GenBank/DDBJ whole genome shotgun (WGS) entry which is preliminary data.</text>
</comment>
<dbReference type="RefSeq" id="WP_377053545.1">
    <property type="nucleotide sequence ID" value="NZ_JBHLVZ010000069.1"/>
</dbReference>
<organism evidence="1 2">
    <name type="scientific">Muricoccus vinaceus</name>
    <dbReference type="NCBI Taxonomy" id="424704"/>
    <lineage>
        <taxon>Bacteria</taxon>
        <taxon>Pseudomonadati</taxon>
        <taxon>Pseudomonadota</taxon>
        <taxon>Alphaproteobacteria</taxon>
        <taxon>Acetobacterales</taxon>
        <taxon>Roseomonadaceae</taxon>
        <taxon>Muricoccus</taxon>
    </lineage>
</organism>